<dbReference type="PROSITE" id="PS50884">
    <property type="entry name" value="ZF_DOF_2"/>
    <property type="match status" value="1"/>
</dbReference>
<evidence type="ECO:0000256" key="3">
    <source>
        <dbReference type="ARBA" id="ARBA00022833"/>
    </source>
</evidence>
<dbReference type="InterPro" id="IPR003851">
    <property type="entry name" value="Znf_Dof"/>
</dbReference>
<keyword evidence="1 9" id="KW-0479">Metal-binding</keyword>
<dbReference type="GO" id="GO:0008270">
    <property type="term" value="F:zinc ion binding"/>
    <property type="evidence" value="ECO:0007669"/>
    <property type="project" value="UniProtKB-KW"/>
</dbReference>
<protein>
    <recommendedName>
        <fullName evidence="9">Dof zinc finger protein</fullName>
    </recommendedName>
</protein>
<keyword evidence="5 8" id="KW-0238">DNA-binding</keyword>
<gene>
    <name evidence="11" type="ORF">RchiOBHm_Chr3g0485041</name>
</gene>
<dbReference type="EMBL" id="PDCK01000041">
    <property type="protein sequence ID" value="PRQ44971.1"/>
    <property type="molecule type" value="Genomic_DNA"/>
</dbReference>
<sequence>MQMVADSFWSSKTKAKQESCLRLKGADCLFHPFFHQISYLYLHLIQIHYSPMTDFTLIDSETEIEASRGTSRTRVNMAEGSSIEGPQGKRLLQHLKDLHEENKTLMKLVADKEKRIESYMIDFEELNGLKIIVNKLEKQNFVLTQANSQMLQELRSLRNHVQKVEQPTLPPAQEINQVQEAQQPNLQPAQARVQVQELEPPSLQAAQASSQMQEEELDLENSQILLELKSHDHMLSSTDEAVRECIDMIEKLQALGPPTNEAIQQVKAKLQALGPLTIDAVRQIRVGFRKLQKLQCPRCESNNTKFSVLKAKRISAPRYHCKNCKMEWTLGGEIRKPIVLGGVNRRDLLQQRIQRVQRRRMKT</sequence>
<evidence type="ECO:0000256" key="6">
    <source>
        <dbReference type="ARBA" id="ARBA00023163"/>
    </source>
</evidence>
<reference evidence="11 12" key="1">
    <citation type="journal article" date="2018" name="Nat. Genet.">
        <title>The Rosa genome provides new insights in the design of modern roses.</title>
        <authorList>
            <person name="Bendahmane M."/>
        </authorList>
    </citation>
    <scope>NUCLEOTIDE SEQUENCE [LARGE SCALE GENOMIC DNA]</scope>
    <source>
        <strain evidence="12">cv. Old Blush</strain>
    </source>
</reference>
<dbReference type="PANTHER" id="PTHR31992">
    <property type="entry name" value="DOF ZINC FINGER PROTEIN DOF1.4-RELATED"/>
    <property type="match status" value="1"/>
</dbReference>
<evidence type="ECO:0000313" key="12">
    <source>
        <dbReference type="Proteomes" id="UP000238479"/>
    </source>
</evidence>
<feature type="domain" description="Dof-type" evidence="10">
    <location>
        <begin position="294"/>
        <end position="348"/>
    </location>
</feature>
<accession>A0A2P6REW5</accession>
<comment type="subcellular location">
    <subcellularLocation>
        <location evidence="8 9">Nucleus</location>
    </subcellularLocation>
</comment>
<evidence type="ECO:0000259" key="10">
    <source>
        <dbReference type="PROSITE" id="PS50884"/>
    </source>
</evidence>
<organism evidence="11 12">
    <name type="scientific">Rosa chinensis</name>
    <name type="common">China rose</name>
    <dbReference type="NCBI Taxonomy" id="74649"/>
    <lineage>
        <taxon>Eukaryota</taxon>
        <taxon>Viridiplantae</taxon>
        <taxon>Streptophyta</taxon>
        <taxon>Embryophyta</taxon>
        <taxon>Tracheophyta</taxon>
        <taxon>Spermatophyta</taxon>
        <taxon>Magnoliopsida</taxon>
        <taxon>eudicotyledons</taxon>
        <taxon>Gunneridae</taxon>
        <taxon>Pentapetalae</taxon>
        <taxon>rosids</taxon>
        <taxon>fabids</taxon>
        <taxon>Rosales</taxon>
        <taxon>Rosaceae</taxon>
        <taxon>Rosoideae</taxon>
        <taxon>Rosoideae incertae sedis</taxon>
        <taxon>Rosa</taxon>
    </lineage>
</organism>
<name>A0A2P6REW5_ROSCH</name>
<keyword evidence="7 8" id="KW-0539">Nucleus</keyword>
<keyword evidence="12" id="KW-1185">Reference proteome</keyword>
<keyword evidence="4 9" id="KW-0805">Transcription regulation</keyword>
<dbReference type="AlphaFoldDB" id="A0A2P6REW5"/>
<dbReference type="InterPro" id="IPR045174">
    <property type="entry name" value="Dof"/>
</dbReference>
<dbReference type="Gramene" id="PRQ44971">
    <property type="protein sequence ID" value="PRQ44971"/>
    <property type="gene ID" value="RchiOBHm_Chr3g0485041"/>
</dbReference>
<evidence type="ECO:0000256" key="7">
    <source>
        <dbReference type="ARBA" id="ARBA00023242"/>
    </source>
</evidence>
<evidence type="ECO:0000256" key="9">
    <source>
        <dbReference type="RuleBase" id="RU369094"/>
    </source>
</evidence>
<proteinExistence type="predicted"/>
<dbReference type="GO" id="GO:0003700">
    <property type="term" value="F:DNA-binding transcription factor activity"/>
    <property type="evidence" value="ECO:0007669"/>
    <property type="project" value="UniProtKB-UniRule"/>
</dbReference>
<evidence type="ECO:0000256" key="8">
    <source>
        <dbReference type="PROSITE-ProRule" id="PRU00071"/>
    </source>
</evidence>
<keyword evidence="2 8" id="KW-0863">Zinc-finger</keyword>
<dbReference type="GO" id="GO:0003677">
    <property type="term" value="F:DNA binding"/>
    <property type="evidence" value="ECO:0007669"/>
    <property type="project" value="UniProtKB-UniRule"/>
</dbReference>
<dbReference type="Pfam" id="PF02701">
    <property type="entry name" value="Zn_ribbon_Dof"/>
    <property type="match status" value="1"/>
</dbReference>
<dbReference type="GO" id="GO:0005634">
    <property type="term" value="C:nucleus"/>
    <property type="evidence" value="ECO:0007669"/>
    <property type="project" value="UniProtKB-SubCell"/>
</dbReference>
<keyword evidence="6 9" id="KW-0804">Transcription</keyword>
<comment type="function">
    <text evidence="9">Transcription factor that binds specifically to a 5'-AA[AG]G-3' consensus core sequence.</text>
</comment>
<evidence type="ECO:0000256" key="2">
    <source>
        <dbReference type="ARBA" id="ARBA00022771"/>
    </source>
</evidence>
<dbReference type="Proteomes" id="UP000238479">
    <property type="component" value="Chromosome 3"/>
</dbReference>
<comment type="caution">
    <text evidence="11">The sequence shown here is derived from an EMBL/GenBank/DDBJ whole genome shotgun (WGS) entry which is preliminary data.</text>
</comment>
<evidence type="ECO:0000256" key="1">
    <source>
        <dbReference type="ARBA" id="ARBA00022723"/>
    </source>
</evidence>
<keyword evidence="3 9" id="KW-0862">Zinc</keyword>
<evidence type="ECO:0000313" key="11">
    <source>
        <dbReference type="EMBL" id="PRQ44971.1"/>
    </source>
</evidence>
<evidence type="ECO:0000256" key="5">
    <source>
        <dbReference type="ARBA" id="ARBA00023125"/>
    </source>
</evidence>
<evidence type="ECO:0000256" key="4">
    <source>
        <dbReference type="ARBA" id="ARBA00023015"/>
    </source>
</evidence>